<accession>A0A6L5X6Y0</accession>
<protein>
    <submittedName>
        <fullName evidence="1">Uncharacterized protein</fullName>
    </submittedName>
</protein>
<organism evidence="1 2">
    <name type="scientific">Porcincola intestinalis</name>
    <dbReference type="NCBI Taxonomy" id="2606632"/>
    <lineage>
        <taxon>Bacteria</taxon>
        <taxon>Bacillati</taxon>
        <taxon>Bacillota</taxon>
        <taxon>Clostridia</taxon>
        <taxon>Lachnospirales</taxon>
        <taxon>Lachnospiraceae</taxon>
        <taxon>Porcincola</taxon>
    </lineage>
</organism>
<name>A0A6L5X6Y0_9FIRM</name>
<gene>
    <name evidence="1" type="ORF">FYJ35_08875</name>
</gene>
<sequence length="72" mass="8176">MKSILIRDTTRQEREEIVRQSLSWCGGGCENCSSCWLGGGKAEDIYQPYIDGEKEISEINQEYQASYQHGTV</sequence>
<comment type="caution">
    <text evidence="1">The sequence shown here is derived from an EMBL/GenBank/DDBJ whole genome shotgun (WGS) entry which is preliminary data.</text>
</comment>
<dbReference type="RefSeq" id="WP_154525703.1">
    <property type="nucleotide sequence ID" value="NZ_JAQYJL010000022.1"/>
</dbReference>
<dbReference type="EMBL" id="VULZ01000009">
    <property type="protein sequence ID" value="MSS15143.1"/>
    <property type="molecule type" value="Genomic_DNA"/>
</dbReference>
<proteinExistence type="predicted"/>
<dbReference type="AlphaFoldDB" id="A0A6L5X6Y0"/>
<evidence type="ECO:0000313" key="1">
    <source>
        <dbReference type="EMBL" id="MSS15143.1"/>
    </source>
</evidence>
<evidence type="ECO:0000313" key="2">
    <source>
        <dbReference type="Proteomes" id="UP000481852"/>
    </source>
</evidence>
<keyword evidence="2" id="KW-1185">Reference proteome</keyword>
<reference evidence="1 2" key="1">
    <citation type="submission" date="2019-08" db="EMBL/GenBank/DDBJ databases">
        <title>In-depth cultivation of the pig gut microbiome towards novel bacterial diversity and tailored functional studies.</title>
        <authorList>
            <person name="Wylensek D."/>
            <person name="Hitch T.C.A."/>
            <person name="Clavel T."/>
        </authorList>
    </citation>
    <scope>NUCLEOTIDE SEQUENCE [LARGE SCALE GENOMIC DNA]</scope>
    <source>
        <strain evidence="1 2">Oil+RF-744-WCA-WT-11</strain>
    </source>
</reference>
<dbReference type="Proteomes" id="UP000481852">
    <property type="component" value="Unassembled WGS sequence"/>
</dbReference>